<dbReference type="PANTHER" id="PTHR42760">
    <property type="entry name" value="SHORT-CHAIN DEHYDROGENASES/REDUCTASES FAMILY MEMBER"/>
    <property type="match status" value="1"/>
</dbReference>
<dbReference type="Proteomes" id="UP000886757">
    <property type="component" value="Unassembled WGS sequence"/>
</dbReference>
<dbReference type="AlphaFoldDB" id="A0A9D1AE06"/>
<dbReference type="CDD" id="cd05233">
    <property type="entry name" value="SDR_c"/>
    <property type="match status" value="1"/>
</dbReference>
<protein>
    <submittedName>
        <fullName evidence="3">D-threitol dehydrogenase</fullName>
    </submittedName>
</protein>
<dbReference type="Gene3D" id="3.40.50.720">
    <property type="entry name" value="NAD(P)-binding Rossmann-like Domain"/>
    <property type="match status" value="1"/>
</dbReference>
<dbReference type="FunFam" id="3.40.50.720:FF:000084">
    <property type="entry name" value="Short-chain dehydrogenase reductase"/>
    <property type="match status" value="1"/>
</dbReference>
<dbReference type="PANTHER" id="PTHR42760:SF115">
    <property type="entry name" value="3-OXOACYL-[ACYL-CARRIER-PROTEIN] REDUCTASE FABG"/>
    <property type="match status" value="1"/>
</dbReference>
<reference evidence="3" key="1">
    <citation type="submission" date="2020-10" db="EMBL/GenBank/DDBJ databases">
        <authorList>
            <person name="Gilroy R."/>
        </authorList>
    </citation>
    <scope>NUCLEOTIDE SEQUENCE</scope>
    <source>
        <strain evidence="3">ChiSjej4B22-8148</strain>
    </source>
</reference>
<dbReference type="InterPro" id="IPR002347">
    <property type="entry name" value="SDR_fam"/>
</dbReference>
<comment type="similarity">
    <text evidence="1">Belongs to the short-chain dehydrogenases/reductases (SDR) family.</text>
</comment>
<dbReference type="NCBIfam" id="NF005309">
    <property type="entry name" value="PRK06841.1"/>
    <property type="match status" value="1"/>
</dbReference>
<sequence length="255" mass="27201">MSEYKKYNHDLRLDGKTAIVTGGTSGIGKASAQMLAEKGANVVIVGRNPKIEDIARSLGEKVEGMRLDLRQEEEIKNVVQAVAQKYGYIDILCNSAGVPSGVPAEEMTSEEFMQVIQVNLLGAFLMAREVGKVMIRGGKGGRIINIASDAGIVAVRNHVAYSASKAGLLAVTRTLALEWGGYGITSNAISPTVVMTPMSREYWKGERAEKHIAEIPAGRFGEMDEIASAVAFLASDGAQMINGHNLVIDGGFTVC</sequence>
<evidence type="ECO:0000313" key="3">
    <source>
        <dbReference type="EMBL" id="HIR14793.1"/>
    </source>
</evidence>
<dbReference type="SUPFAM" id="SSF51735">
    <property type="entry name" value="NAD(P)-binding Rossmann-fold domains"/>
    <property type="match status" value="1"/>
</dbReference>
<comment type="caution">
    <text evidence="3">The sequence shown here is derived from an EMBL/GenBank/DDBJ whole genome shotgun (WGS) entry which is preliminary data.</text>
</comment>
<evidence type="ECO:0000256" key="1">
    <source>
        <dbReference type="ARBA" id="ARBA00006484"/>
    </source>
</evidence>
<gene>
    <name evidence="3" type="ORF">IAB31_12840</name>
</gene>
<keyword evidence="2" id="KW-0560">Oxidoreductase</keyword>
<dbReference type="NCBIfam" id="NF005559">
    <property type="entry name" value="PRK07231.1"/>
    <property type="match status" value="1"/>
</dbReference>
<dbReference type="GO" id="GO:0008206">
    <property type="term" value="P:bile acid metabolic process"/>
    <property type="evidence" value="ECO:0007669"/>
    <property type="project" value="UniProtKB-ARBA"/>
</dbReference>
<dbReference type="EMBL" id="DVGK01000149">
    <property type="protein sequence ID" value="HIR14793.1"/>
    <property type="molecule type" value="Genomic_DNA"/>
</dbReference>
<evidence type="ECO:0000313" key="4">
    <source>
        <dbReference type="Proteomes" id="UP000886757"/>
    </source>
</evidence>
<dbReference type="Pfam" id="PF13561">
    <property type="entry name" value="adh_short_C2"/>
    <property type="match status" value="1"/>
</dbReference>
<dbReference type="InterPro" id="IPR020904">
    <property type="entry name" value="Sc_DH/Rdtase_CS"/>
</dbReference>
<dbReference type="InterPro" id="IPR036291">
    <property type="entry name" value="NAD(P)-bd_dom_sf"/>
</dbReference>
<dbReference type="PROSITE" id="PS00061">
    <property type="entry name" value="ADH_SHORT"/>
    <property type="match status" value="1"/>
</dbReference>
<proteinExistence type="inferred from homology"/>
<evidence type="ECO:0000256" key="2">
    <source>
        <dbReference type="ARBA" id="ARBA00023002"/>
    </source>
</evidence>
<dbReference type="PRINTS" id="PR00081">
    <property type="entry name" value="GDHRDH"/>
</dbReference>
<accession>A0A9D1AE06</accession>
<dbReference type="GO" id="GO:0016616">
    <property type="term" value="F:oxidoreductase activity, acting on the CH-OH group of donors, NAD or NADP as acceptor"/>
    <property type="evidence" value="ECO:0007669"/>
    <property type="project" value="TreeGrafter"/>
</dbReference>
<reference evidence="3" key="2">
    <citation type="journal article" date="2021" name="PeerJ">
        <title>Extensive microbial diversity within the chicken gut microbiome revealed by metagenomics and culture.</title>
        <authorList>
            <person name="Gilroy R."/>
            <person name="Ravi A."/>
            <person name="Getino M."/>
            <person name="Pursley I."/>
            <person name="Horton D.L."/>
            <person name="Alikhan N.F."/>
            <person name="Baker D."/>
            <person name="Gharbi K."/>
            <person name="Hall N."/>
            <person name="Watson M."/>
            <person name="Adriaenssens E.M."/>
            <person name="Foster-Nyarko E."/>
            <person name="Jarju S."/>
            <person name="Secka A."/>
            <person name="Antonio M."/>
            <person name="Oren A."/>
            <person name="Chaudhuri R.R."/>
            <person name="La Ragione R."/>
            <person name="Hildebrand F."/>
            <person name="Pallen M.J."/>
        </authorList>
    </citation>
    <scope>NUCLEOTIDE SEQUENCE</scope>
    <source>
        <strain evidence="3">ChiSjej4B22-8148</strain>
    </source>
</reference>
<name>A0A9D1AE06_9FIRM</name>
<dbReference type="PRINTS" id="PR00080">
    <property type="entry name" value="SDRFAMILY"/>
</dbReference>
<organism evidence="3 4">
    <name type="scientific">Candidatus Choladousia intestinavium</name>
    <dbReference type="NCBI Taxonomy" id="2840727"/>
    <lineage>
        <taxon>Bacteria</taxon>
        <taxon>Bacillati</taxon>
        <taxon>Bacillota</taxon>
        <taxon>Clostridia</taxon>
        <taxon>Lachnospirales</taxon>
        <taxon>Lachnospiraceae</taxon>
        <taxon>Lachnospiraceae incertae sedis</taxon>
        <taxon>Candidatus Choladousia</taxon>
    </lineage>
</organism>